<dbReference type="AlphaFoldDB" id="A0A553E8V9"/>
<sequence length="237" mass="26285">MPKKEVTLTNFAFSFAFLKQLADSTLLLIDRDTVQFTDRGFNPAKRTTFVNALNAFAAFPTDEQMTALKSDITDTKQAQRNNLEKLMRTMLLAAKNSLGENSAKYREFGNTDVSRELDSDLARMGKMMVTAATKYLTTLATEGITATKITTLTTAVTSFDISIDLQTQATNNRDNSTEQRILLANTLYALIIKHSETGKDIWVEESEAKYNDYVIYDTPSGTPEVVTPPVVPPTATL</sequence>
<protein>
    <submittedName>
        <fullName evidence="1">Uncharacterized protein</fullName>
    </submittedName>
</protein>
<comment type="caution">
    <text evidence="1">The sequence shown here is derived from an EMBL/GenBank/DDBJ whole genome shotgun (WGS) entry which is preliminary data.</text>
</comment>
<proteinExistence type="predicted"/>
<accession>A0A553E8V9</accession>
<evidence type="ECO:0000313" key="1">
    <source>
        <dbReference type="EMBL" id="TRX41430.1"/>
    </source>
</evidence>
<dbReference type="Proteomes" id="UP000316371">
    <property type="component" value="Unassembled WGS sequence"/>
</dbReference>
<name>A0A553E8V9_9FLAO</name>
<keyword evidence="2" id="KW-1185">Reference proteome</keyword>
<dbReference type="RefSeq" id="WP_144255617.1">
    <property type="nucleotide sequence ID" value="NZ_VJZT01000003.1"/>
</dbReference>
<dbReference type="EMBL" id="VJZT01000003">
    <property type="protein sequence ID" value="TRX41430.1"/>
    <property type="molecule type" value="Genomic_DNA"/>
</dbReference>
<gene>
    <name evidence="1" type="ORF">FNW21_04850</name>
</gene>
<reference evidence="1 2" key="1">
    <citation type="submission" date="2019-07" db="EMBL/GenBank/DDBJ databases">
        <title>Novel species of Flavobacterium.</title>
        <authorList>
            <person name="Liu Q."/>
            <person name="Xin Y.-H."/>
        </authorList>
    </citation>
    <scope>NUCLEOTIDE SEQUENCE [LARGE SCALE GENOMIC DNA]</scope>
    <source>
        <strain evidence="1 2">LB1R34</strain>
    </source>
</reference>
<dbReference type="OrthoDB" id="1242093at2"/>
<organism evidence="1 2">
    <name type="scientific">Flavobacterium restrictum</name>
    <dbReference type="NCBI Taxonomy" id="2594428"/>
    <lineage>
        <taxon>Bacteria</taxon>
        <taxon>Pseudomonadati</taxon>
        <taxon>Bacteroidota</taxon>
        <taxon>Flavobacteriia</taxon>
        <taxon>Flavobacteriales</taxon>
        <taxon>Flavobacteriaceae</taxon>
        <taxon>Flavobacterium</taxon>
    </lineage>
</organism>
<evidence type="ECO:0000313" key="2">
    <source>
        <dbReference type="Proteomes" id="UP000316371"/>
    </source>
</evidence>